<feature type="signal peptide" evidence="2">
    <location>
        <begin position="1"/>
        <end position="16"/>
    </location>
</feature>
<name>A0A0G4FX71_9ALVE</name>
<sequence>MKFCTALLLFPFLALCQDISPSNDISIATEALCQDISPSNDISIATEDDTPLVEDDVQMADAGVNPNSVPPPVNVIVEWSEQSSVAAARRRHMAAVDGVMLPDEYVQKLKDKTVEGRTRHRSWRDIWAERGVGRGGAGGGPPQGATIRDYITRFFRGRSEGLMEVDDVQGLMEAARTRNATLRSLRRLNGLNVDVVEASSVTEARELVDHLNEKPEVTFAEMALLWSLDRPADTPAREMPCGASASSSPAEQLMKGIRRLGSVPPSLSVEAEEEEGKERELQSRFVPNDPFLGYLWGIDQSSDTTDVNGLSVFCMHGGGAVVRLPLEGERGDGGSHE</sequence>
<evidence type="ECO:0000256" key="1">
    <source>
        <dbReference type="SAM" id="MobiDB-lite"/>
    </source>
</evidence>
<reference evidence="3" key="1">
    <citation type="submission" date="2014-11" db="EMBL/GenBank/DDBJ databases">
        <authorList>
            <person name="Otto D Thomas"/>
            <person name="Naeem Raeece"/>
        </authorList>
    </citation>
    <scope>NUCLEOTIDE SEQUENCE</scope>
</reference>
<dbReference type="AlphaFoldDB" id="A0A0G4FX71"/>
<keyword evidence="2" id="KW-0732">Signal</keyword>
<protein>
    <submittedName>
        <fullName evidence="3">Uncharacterized protein</fullName>
    </submittedName>
</protein>
<dbReference type="PhylomeDB" id="A0A0G4FX71"/>
<accession>A0A0G4FX71</accession>
<dbReference type="EMBL" id="CDMZ01000707">
    <property type="protein sequence ID" value="CEM19922.1"/>
    <property type="molecule type" value="Genomic_DNA"/>
</dbReference>
<feature type="region of interest" description="Disordered" evidence="1">
    <location>
        <begin position="264"/>
        <end position="283"/>
    </location>
</feature>
<evidence type="ECO:0000313" key="3">
    <source>
        <dbReference type="EMBL" id="CEM19922.1"/>
    </source>
</evidence>
<feature type="chain" id="PRO_5005189390" evidence="2">
    <location>
        <begin position="17"/>
        <end position="337"/>
    </location>
</feature>
<evidence type="ECO:0000256" key="2">
    <source>
        <dbReference type="SAM" id="SignalP"/>
    </source>
</evidence>
<dbReference type="VEuPathDB" id="CryptoDB:Cvel_19210"/>
<organism evidence="3">
    <name type="scientific">Chromera velia CCMP2878</name>
    <dbReference type="NCBI Taxonomy" id="1169474"/>
    <lineage>
        <taxon>Eukaryota</taxon>
        <taxon>Sar</taxon>
        <taxon>Alveolata</taxon>
        <taxon>Colpodellida</taxon>
        <taxon>Chromeraceae</taxon>
        <taxon>Chromera</taxon>
    </lineage>
</organism>
<proteinExistence type="predicted"/>
<gene>
    <name evidence="3" type="ORF">Cvel_19210</name>
</gene>